<dbReference type="Proteomes" id="UP001632038">
    <property type="component" value="Unassembled WGS sequence"/>
</dbReference>
<keyword evidence="5" id="KW-0443">Lipid metabolism</keyword>
<evidence type="ECO:0008006" key="11">
    <source>
        <dbReference type="Google" id="ProtNLM"/>
    </source>
</evidence>
<dbReference type="PANTHER" id="PTHR21212:SF5">
    <property type="entry name" value="SEIPIN-1"/>
    <property type="match status" value="1"/>
</dbReference>
<gene>
    <name evidence="9" type="ORF">CASFOL_003601</name>
</gene>
<name>A0ABD3ELD8_9LAMI</name>
<evidence type="ECO:0000256" key="3">
    <source>
        <dbReference type="ARBA" id="ARBA00022824"/>
    </source>
</evidence>
<evidence type="ECO:0000256" key="5">
    <source>
        <dbReference type="ARBA" id="ARBA00023098"/>
    </source>
</evidence>
<evidence type="ECO:0000256" key="2">
    <source>
        <dbReference type="ARBA" id="ARBA00022692"/>
    </source>
</evidence>
<feature type="region of interest" description="Disordered" evidence="7">
    <location>
        <begin position="345"/>
        <end position="412"/>
    </location>
</feature>
<sequence>MEFESDEVTNLHPNHNKPIPIFSNPFIFFTNLISLQTQIISTSIHSLVSPFLSIISFISGLLFRRRAKEDHHGSEPTKGGLLLSRITVGLAAAAYVFMVLMAAMTLAAVLGVGLVRAWAEEPVYVREGLRFDYVEAHPTAVFDLGNKAVVGHTFHVSLLLLMPDSDYNRDLGIFQLTAELISLEGELVAKSSRPCMLRFWSWPIRLTRTFLMGVPLVLGITTETQMITYPILKHKETRNHPRTEYIRVTLIPRAGTMSLPQFYESEIVVQSRPSWTRGFVHKWKWTFYVWTTLYIFIFLVTLLVFFLEPLVFPVMASPSRKSYEQGYLGSREALAGPRDEREVSESVKRWQRSRSKRKAALLHGVTPESESETESVRSSGATSINITRRDIGSSGFDDGSEDSESVGFRGFE</sequence>
<proteinExistence type="predicted"/>
<keyword evidence="6 8" id="KW-0472">Membrane</keyword>
<evidence type="ECO:0000256" key="6">
    <source>
        <dbReference type="ARBA" id="ARBA00023136"/>
    </source>
</evidence>
<dbReference type="Pfam" id="PF06775">
    <property type="entry name" value="Seipin"/>
    <property type="match status" value="1"/>
</dbReference>
<keyword evidence="4 8" id="KW-1133">Transmembrane helix</keyword>
<feature type="transmembrane region" description="Helical" evidence="8">
    <location>
        <begin position="210"/>
        <end position="232"/>
    </location>
</feature>
<keyword evidence="10" id="KW-1185">Reference proteome</keyword>
<dbReference type="GO" id="GO:0006629">
    <property type="term" value="P:lipid metabolic process"/>
    <property type="evidence" value="ECO:0007669"/>
    <property type="project" value="UniProtKB-KW"/>
</dbReference>
<feature type="transmembrane region" description="Helical" evidence="8">
    <location>
        <begin position="287"/>
        <end position="307"/>
    </location>
</feature>
<evidence type="ECO:0000313" key="10">
    <source>
        <dbReference type="Proteomes" id="UP001632038"/>
    </source>
</evidence>
<feature type="transmembrane region" description="Helical" evidence="8">
    <location>
        <begin position="82"/>
        <end position="115"/>
    </location>
</feature>
<keyword evidence="3" id="KW-0256">Endoplasmic reticulum</keyword>
<dbReference type="InterPro" id="IPR009617">
    <property type="entry name" value="Seipin"/>
</dbReference>
<dbReference type="GO" id="GO:0140042">
    <property type="term" value="P:lipid droplet formation"/>
    <property type="evidence" value="ECO:0007669"/>
    <property type="project" value="UniProtKB-ARBA"/>
</dbReference>
<evidence type="ECO:0000256" key="7">
    <source>
        <dbReference type="SAM" id="MobiDB-lite"/>
    </source>
</evidence>
<organism evidence="9 10">
    <name type="scientific">Castilleja foliolosa</name>
    <dbReference type="NCBI Taxonomy" id="1961234"/>
    <lineage>
        <taxon>Eukaryota</taxon>
        <taxon>Viridiplantae</taxon>
        <taxon>Streptophyta</taxon>
        <taxon>Embryophyta</taxon>
        <taxon>Tracheophyta</taxon>
        <taxon>Spermatophyta</taxon>
        <taxon>Magnoliopsida</taxon>
        <taxon>eudicotyledons</taxon>
        <taxon>Gunneridae</taxon>
        <taxon>Pentapetalae</taxon>
        <taxon>asterids</taxon>
        <taxon>lamiids</taxon>
        <taxon>Lamiales</taxon>
        <taxon>Orobanchaceae</taxon>
        <taxon>Pedicularideae</taxon>
        <taxon>Castillejinae</taxon>
        <taxon>Castilleja</taxon>
    </lineage>
</organism>
<dbReference type="GO" id="GO:0005789">
    <property type="term" value="C:endoplasmic reticulum membrane"/>
    <property type="evidence" value="ECO:0007669"/>
    <property type="project" value="UniProtKB-SubCell"/>
</dbReference>
<feature type="transmembrane region" description="Helical" evidence="8">
    <location>
        <begin position="39"/>
        <end position="62"/>
    </location>
</feature>
<dbReference type="CDD" id="cd23995">
    <property type="entry name" value="Seipin_BSCL2_like"/>
    <property type="match status" value="1"/>
</dbReference>
<comment type="caution">
    <text evidence="9">The sequence shown here is derived from an EMBL/GenBank/DDBJ whole genome shotgun (WGS) entry which is preliminary data.</text>
</comment>
<feature type="compositionally biased region" description="Basic residues" evidence="7">
    <location>
        <begin position="349"/>
        <end position="360"/>
    </location>
</feature>
<evidence type="ECO:0000256" key="1">
    <source>
        <dbReference type="ARBA" id="ARBA00004477"/>
    </source>
</evidence>
<evidence type="ECO:0000256" key="8">
    <source>
        <dbReference type="SAM" id="Phobius"/>
    </source>
</evidence>
<evidence type="ECO:0000256" key="4">
    <source>
        <dbReference type="ARBA" id="ARBA00022989"/>
    </source>
</evidence>
<reference evidence="10" key="1">
    <citation type="journal article" date="2024" name="IScience">
        <title>Strigolactones Initiate the Formation of Haustorium-like Structures in Castilleja.</title>
        <authorList>
            <person name="Buerger M."/>
            <person name="Peterson D."/>
            <person name="Chory J."/>
        </authorList>
    </citation>
    <scope>NUCLEOTIDE SEQUENCE [LARGE SCALE GENOMIC DNA]</scope>
</reference>
<dbReference type="AlphaFoldDB" id="A0ABD3ELD8"/>
<accession>A0ABD3ELD8</accession>
<keyword evidence="2 8" id="KW-0812">Transmembrane</keyword>
<evidence type="ECO:0000313" key="9">
    <source>
        <dbReference type="EMBL" id="KAL3653920.1"/>
    </source>
</evidence>
<protein>
    <recommendedName>
        <fullName evidence="11">Seipin</fullName>
    </recommendedName>
</protein>
<dbReference type="PANTHER" id="PTHR21212">
    <property type="entry name" value="BERNARDINELLI-SEIP CONGENITAL LIPODYSTROPHY 2 HOMOLOG BSCL2 PROTEIN"/>
    <property type="match status" value="1"/>
</dbReference>
<comment type="subcellular location">
    <subcellularLocation>
        <location evidence="1">Endoplasmic reticulum membrane</location>
        <topology evidence="1">Multi-pass membrane protein</topology>
    </subcellularLocation>
</comment>
<dbReference type="EMBL" id="JAVIJP010000005">
    <property type="protein sequence ID" value="KAL3653920.1"/>
    <property type="molecule type" value="Genomic_DNA"/>
</dbReference>